<accession>A0A4S9KUL0</accession>
<gene>
    <name evidence="1" type="ORF">D6D01_07016</name>
</gene>
<protein>
    <submittedName>
        <fullName evidence="1">TPR-like protein</fullName>
    </submittedName>
</protein>
<dbReference type="GO" id="GO:0003824">
    <property type="term" value="F:catalytic activity"/>
    <property type="evidence" value="ECO:0007669"/>
    <property type="project" value="InterPro"/>
</dbReference>
<dbReference type="GO" id="GO:0009116">
    <property type="term" value="P:nucleoside metabolic process"/>
    <property type="evidence" value="ECO:0007669"/>
    <property type="project" value="InterPro"/>
</dbReference>
<dbReference type="InterPro" id="IPR035994">
    <property type="entry name" value="Nucleoside_phosphorylase_sf"/>
</dbReference>
<name>A0A4S9KUL0_AURPU</name>
<comment type="caution">
    <text evidence="1">The sequence shown here is derived from an EMBL/GenBank/DDBJ whole genome shotgun (WGS) entry which is preliminary data.</text>
</comment>
<dbReference type="Proteomes" id="UP000306584">
    <property type="component" value="Unassembled WGS sequence"/>
</dbReference>
<dbReference type="InterPro" id="IPR053137">
    <property type="entry name" value="NLR-like"/>
</dbReference>
<dbReference type="PANTHER" id="PTHR46082:SF11">
    <property type="entry name" value="AAA+ ATPASE DOMAIN-CONTAINING PROTEIN-RELATED"/>
    <property type="match status" value="1"/>
</dbReference>
<reference evidence="1 2" key="1">
    <citation type="submission" date="2018-10" db="EMBL/GenBank/DDBJ databases">
        <title>Fifty Aureobasidium pullulans genomes reveal a recombining polyextremotolerant generalist.</title>
        <authorList>
            <person name="Gostincar C."/>
            <person name="Turk M."/>
            <person name="Zajc J."/>
            <person name="Gunde-Cimerman N."/>
        </authorList>
    </citation>
    <scope>NUCLEOTIDE SEQUENCE [LARGE SCALE GENOMIC DNA]</scope>
    <source>
        <strain evidence="1 2">EXF-6604</strain>
    </source>
</reference>
<dbReference type="AlphaFoldDB" id="A0A4S9KUL0"/>
<dbReference type="Pfam" id="PF13424">
    <property type="entry name" value="TPR_12"/>
    <property type="match status" value="3"/>
</dbReference>
<dbReference type="PANTHER" id="PTHR46082">
    <property type="entry name" value="ATP/GTP-BINDING PROTEIN-RELATED"/>
    <property type="match status" value="1"/>
</dbReference>
<dbReference type="SUPFAM" id="SSF53167">
    <property type="entry name" value="Purine and uridine phosphorylases"/>
    <property type="match status" value="1"/>
</dbReference>
<sequence>MPINNTNKVTFSRESYTIGVICALFEEKEAMVMMLNEKHEPLEQKSGDNNNSYTLGKISQRNVVIACLPGGHQGKAAAATVAVHMMHSFPIKLGLMVGIGGGVPSRTLNIRLGDVVVSIPEGTHGGVVQYDLGKLELDGLHRKGHLDKPPKALLSAITWLRENHVWMLSLLLLAENKLEVNRTMGLLIKYSVIESKMKTTSYAIHSVLHSWCLHVAQHDSEKGDFRRLASCIVGQAMPPLEMVEFWTLQRRLLPHAQTIMRFVEDGKNARLSIDEYHAFAQLAFIFTGQNKHEEAEKMYDRALAGKEIVLGPDHTFTLDTIYKFGIAYYTQGRLAAAEGMLRRVLAGQERASGPEHISTRDTVRGLGNVYRAEERLAEVEEIYERVLARFESALGPEHLSTLDSLNTMGLVSTAENRLADAKEMYERPRTPFEGLHGPEHTQTLQAVDNVRLVDRAQGRPEKAERLFERAFAGFEKALGPEHTSTLRVVYNLGMICDNQGRLEEAEGRFYDKQGRLVEPELMFERALVGYKKAFGSEHKLTVQEEHRLRRVRRHLPNPRVLPQA</sequence>
<evidence type="ECO:0000313" key="1">
    <source>
        <dbReference type="EMBL" id="THY19692.1"/>
    </source>
</evidence>
<organism evidence="1 2">
    <name type="scientific">Aureobasidium pullulans</name>
    <name type="common">Black yeast</name>
    <name type="synonym">Pullularia pullulans</name>
    <dbReference type="NCBI Taxonomy" id="5580"/>
    <lineage>
        <taxon>Eukaryota</taxon>
        <taxon>Fungi</taxon>
        <taxon>Dikarya</taxon>
        <taxon>Ascomycota</taxon>
        <taxon>Pezizomycotina</taxon>
        <taxon>Dothideomycetes</taxon>
        <taxon>Dothideomycetidae</taxon>
        <taxon>Dothideales</taxon>
        <taxon>Saccotheciaceae</taxon>
        <taxon>Aureobasidium</taxon>
    </lineage>
</organism>
<dbReference type="Gene3D" id="1.25.40.10">
    <property type="entry name" value="Tetratricopeptide repeat domain"/>
    <property type="match status" value="2"/>
</dbReference>
<evidence type="ECO:0000313" key="2">
    <source>
        <dbReference type="Proteomes" id="UP000306584"/>
    </source>
</evidence>
<dbReference type="SUPFAM" id="SSF48452">
    <property type="entry name" value="TPR-like"/>
    <property type="match status" value="2"/>
</dbReference>
<proteinExistence type="predicted"/>
<dbReference type="Gene3D" id="3.40.50.1580">
    <property type="entry name" value="Nucleoside phosphorylase domain"/>
    <property type="match status" value="1"/>
</dbReference>
<dbReference type="EMBL" id="QZBD01000322">
    <property type="protein sequence ID" value="THY19692.1"/>
    <property type="molecule type" value="Genomic_DNA"/>
</dbReference>
<dbReference type="InterPro" id="IPR011990">
    <property type="entry name" value="TPR-like_helical_dom_sf"/>
</dbReference>